<evidence type="ECO:0000313" key="3">
    <source>
        <dbReference type="Proteomes" id="UP001516023"/>
    </source>
</evidence>
<proteinExistence type="predicted"/>
<organism evidence="2 3">
    <name type="scientific">Cyclotella cryptica</name>
    <dbReference type="NCBI Taxonomy" id="29204"/>
    <lineage>
        <taxon>Eukaryota</taxon>
        <taxon>Sar</taxon>
        <taxon>Stramenopiles</taxon>
        <taxon>Ochrophyta</taxon>
        <taxon>Bacillariophyta</taxon>
        <taxon>Coscinodiscophyceae</taxon>
        <taxon>Thalassiosirophycidae</taxon>
        <taxon>Stephanodiscales</taxon>
        <taxon>Stephanodiscaceae</taxon>
        <taxon>Cyclotella</taxon>
    </lineage>
</organism>
<reference evidence="2 3" key="1">
    <citation type="journal article" date="2020" name="G3 (Bethesda)">
        <title>Improved Reference Genome for Cyclotella cryptica CCMP332, a Model for Cell Wall Morphogenesis, Salinity Adaptation, and Lipid Production in Diatoms (Bacillariophyta).</title>
        <authorList>
            <person name="Roberts W.R."/>
            <person name="Downey K.M."/>
            <person name="Ruck E.C."/>
            <person name="Traller J.C."/>
            <person name="Alverson A.J."/>
        </authorList>
    </citation>
    <scope>NUCLEOTIDE SEQUENCE [LARGE SCALE GENOMIC DNA]</scope>
    <source>
        <strain evidence="2 3">CCMP332</strain>
    </source>
</reference>
<name>A0ABD3QD11_9STRA</name>
<protein>
    <recommendedName>
        <fullName evidence="4">Ankyrin repeat protein</fullName>
    </recommendedName>
</protein>
<sequence>MSTPDRSRPRRNRPPTSAPVPIPPNPPSELLQLISSKSWQAVVERCASHPQELGSSPCFRNERGYTALHCVLAYNRCVAGEDLVHVVNAILRAAEEINWGSEYTLNEGQGDLGADDVNTNLVDGVMVENAERKTGGSWRLLIDQKNDAQWSPLHLVFVLGGTTCGKVPLARALLQMNTNNSENEDVESQHHRHHLLLLGDRQKRTILHHNCETRFPTDDNFEAAHFLLSTCPSIMFSRDSRGKTPLAYVLDKLLKDVPMTTSGNLHEEGSKRCYRMLKLLVSGMEMEERRRKEQGQDEVLMTQKVEMSNETEAFVLASNRDREITGTFVKETGFAGNRTTKMAEYREVTEKKSCGAPVVASNRRVAQRNQTESRVAGSQVTETSSSDADIVAACNSAIIQTIRSESGVAAAMRNLAINNDQTQFGATINPIINSKNITPRNILHSACRLSKNACPSDGSLILFLASPQASLYEYGNESVTKMADEQDELGNYALHVFLSNESYAVPNGDEVRGKVKDDADESTTSTDCVECQIVGQLLASYPVAISTPNNAGSLPLKLAMNSGIRYVIAMLVDEYPEAVLLDPSLENSKVFIQLLGCMSLFATDGENNGVCDRTIRLSTIYFFVRSRPDLVTLGGSLLASSGLESTGSIKDHEKSTPLLKRWLRKWLD</sequence>
<dbReference type="Proteomes" id="UP001516023">
    <property type="component" value="Unassembled WGS sequence"/>
</dbReference>
<dbReference type="InterPro" id="IPR036770">
    <property type="entry name" value="Ankyrin_rpt-contain_sf"/>
</dbReference>
<gene>
    <name evidence="2" type="ORF">HJC23_012331</name>
</gene>
<dbReference type="AlphaFoldDB" id="A0ABD3QD11"/>
<evidence type="ECO:0008006" key="4">
    <source>
        <dbReference type="Google" id="ProtNLM"/>
    </source>
</evidence>
<accession>A0ABD3QD11</accession>
<evidence type="ECO:0000256" key="1">
    <source>
        <dbReference type="SAM" id="MobiDB-lite"/>
    </source>
</evidence>
<dbReference type="Gene3D" id="1.25.40.20">
    <property type="entry name" value="Ankyrin repeat-containing domain"/>
    <property type="match status" value="1"/>
</dbReference>
<feature type="compositionally biased region" description="Pro residues" evidence="1">
    <location>
        <begin position="16"/>
        <end position="27"/>
    </location>
</feature>
<keyword evidence="3" id="KW-1185">Reference proteome</keyword>
<dbReference type="EMBL" id="JABMIG020000049">
    <property type="protein sequence ID" value="KAL3798040.1"/>
    <property type="molecule type" value="Genomic_DNA"/>
</dbReference>
<evidence type="ECO:0000313" key="2">
    <source>
        <dbReference type="EMBL" id="KAL3798040.1"/>
    </source>
</evidence>
<dbReference type="SUPFAM" id="SSF48403">
    <property type="entry name" value="Ankyrin repeat"/>
    <property type="match status" value="1"/>
</dbReference>
<comment type="caution">
    <text evidence="2">The sequence shown here is derived from an EMBL/GenBank/DDBJ whole genome shotgun (WGS) entry which is preliminary data.</text>
</comment>
<feature type="region of interest" description="Disordered" evidence="1">
    <location>
        <begin position="1"/>
        <end position="27"/>
    </location>
</feature>